<dbReference type="RefSeq" id="WP_129033140.1">
    <property type="nucleotide sequence ID" value="NZ_CP059603.1"/>
</dbReference>
<dbReference type="AlphaFoldDB" id="A0A4Q0VIK6"/>
<name>A0A4Q0VIK6_9LACO</name>
<dbReference type="Proteomes" id="UP000290602">
    <property type="component" value="Unassembled WGS sequence"/>
</dbReference>
<proteinExistence type="predicted"/>
<protein>
    <submittedName>
        <fullName evidence="1">Uncharacterized protein</fullName>
    </submittedName>
</protein>
<sequence length="294" mass="33972">MQQIIFLVTSLEGLHKPNFSRQLTAALQENVPVKLLVALVDFDAAWEVRQFIERLARNDERVHRVRIVTIAELAAKDAGLALSAEERNQPDLTAYTERVFTTDHDQIRRYLDHGHLRAELHQLDDQTPMVLRHYLHDQLIQVDTYDLTGRVVGVAKIQDGVVQTSYLLNQRGEAILRLTRHEQTVEHVYNLGADSVMLATEFSDAKQAAALNNMSHRQRERTLAKSVDHTEMISTTENYYSVLVYASYNRYRDVFTYYQTVLDQLMTPQTRLYVDLAVNAVLSPRMPRQLIFNY</sequence>
<keyword evidence="2" id="KW-1185">Reference proteome</keyword>
<reference evidence="1 2" key="1">
    <citation type="submission" date="2018-08" db="EMBL/GenBank/DDBJ databases">
        <title>Lactobacillus suantsai sp. nov., isolated from traditional fermented suan-tsai in Taiwan.</title>
        <authorList>
            <person name="Huang C.-H."/>
        </authorList>
    </citation>
    <scope>NUCLEOTIDE SEQUENCE [LARGE SCALE GENOMIC DNA]</scope>
    <source>
        <strain evidence="1 2">BCRC 12945</strain>
    </source>
</reference>
<evidence type="ECO:0000313" key="1">
    <source>
        <dbReference type="EMBL" id="RXI77037.1"/>
    </source>
</evidence>
<comment type="caution">
    <text evidence="1">The sequence shown here is derived from an EMBL/GenBank/DDBJ whole genome shotgun (WGS) entry which is preliminary data.</text>
</comment>
<gene>
    <name evidence="1" type="ORF">DXH47_09795</name>
</gene>
<dbReference type="OrthoDB" id="2321746at2"/>
<accession>A0A4Q0VIK6</accession>
<evidence type="ECO:0000313" key="2">
    <source>
        <dbReference type="Proteomes" id="UP000290602"/>
    </source>
</evidence>
<organism evidence="1 2">
    <name type="scientific">Levilactobacillus suantsaii</name>
    <dbReference type="NCBI Taxonomy" id="2292255"/>
    <lineage>
        <taxon>Bacteria</taxon>
        <taxon>Bacillati</taxon>
        <taxon>Bacillota</taxon>
        <taxon>Bacilli</taxon>
        <taxon>Lactobacillales</taxon>
        <taxon>Lactobacillaceae</taxon>
        <taxon>Levilactobacillus</taxon>
    </lineage>
</organism>
<dbReference type="EMBL" id="QXIL01000024">
    <property type="protein sequence ID" value="RXI77037.1"/>
    <property type="molecule type" value="Genomic_DNA"/>
</dbReference>